<feature type="compositionally biased region" description="Low complexity" evidence="1">
    <location>
        <begin position="91"/>
        <end position="101"/>
    </location>
</feature>
<evidence type="ECO:0000256" key="1">
    <source>
        <dbReference type="SAM" id="MobiDB-lite"/>
    </source>
</evidence>
<dbReference type="STRING" id="1189621.A3SI_05994"/>
<accession>I5C7A5</accession>
<dbReference type="EMBL" id="AJYA01000013">
    <property type="protein sequence ID" value="EIM77707.1"/>
    <property type="molecule type" value="Genomic_DNA"/>
</dbReference>
<protein>
    <recommendedName>
        <fullName evidence="4">DUF3127 domain-containing protein</fullName>
    </recommendedName>
</protein>
<evidence type="ECO:0000313" key="2">
    <source>
        <dbReference type="EMBL" id="EIM77707.1"/>
    </source>
</evidence>
<dbReference type="AlphaFoldDB" id="I5C7A5"/>
<evidence type="ECO:0008006" key="4">
    <source>
        <dbReference type="Google" id="ProtNLM"/>
    </source>
</evidence>
<feature type="region of interest" description="Disordered" evidence="1">
    <location>
        <begin position="91"/>
        <end position="128"/>
    </location>
</feature>
<dbReference type="RefSeq" id="WP_009053997.1">
    <property type="nucleotide sequence ID" value="NZ_AJYA01000013.1"/>
</dbReference>
<keyword evidence="3" id="KW-1185">Reference proteome</keyword>
<dbReference type="OrthoDB" id="598142at2"/>
<feature type="compositionally biased region" description="Polar residues" evidence="1">
    <location>
        <begin position="102"/>
        <end position="119"/>
    </location>
</feature>
<gene>
    <name evidence="2" type="ORF">A3SI_05994</name>
</gene>
<organism evidence="2 3">
    <name type="scientific">Nitritalea halalkaliphila LW7</name>
    <dbReference type="NCBI Taxonomy" id="1189621"/>
    <lineage>
        <taxon>Bacteria</taxon>
        <taxon>Pseudomonadati</taxon>
        <taxon>Bacteroidota</taxon>
        <taxon>Cytophagia</taxon>
        <taxon>Cytophagales</taxon>
        <taxon>Cyclobacteriaceae</taxon>
        <taxon>Nitritalea</taxon>
    </lineage>
</organism>
<name>I5C7A5_9BACT</name>
<proteinExistence type="predicted"/>
<dbReference type="Pfam" id="PF11325">
    <property type="entry name" value="DUF3127"/>
    <property type="match status" value="1"/>
</dbReference>
<sequence length="128" mass="13971">MDITGTVIQILAEQSGSSRSGNTWRKQEYIIETPGNYPKKVCIAVWGDKIEQFGIQQGETITAGIEIESREYNNRWYTDIKAWRVDREGQSASAGAAAGSGNNFSQKSAGSPDVSSFSDDSAEDVLPF</sequence>
<reference evidence="2 3" key="1">
    <citation type="submission" date="2012-05" db="EMBL/GenBank/DDBJ databases">
        <title>Genome sequence of Nitritalea halalkaliphila LW7.</title>
        <authorList>
            <person name="Jangir P.K."/>
            <person name="Singh A."/>
            <person name="Shivaji S."/>
            <person name="Sharma R."/>
        </authorList>
    </citation>
    <scope>NUCLEOTIDE SEQUENCE [LARGE SCALE GENOMIC DNA]</scope>
    <source>
        <strain evidence="2 3">LW7</strain>
    </source>
</reference>
<dbReference type="Proteomes" id="UP000005551">
    <property type="component" value="Unassembled WGS sequence"/>
</dbReference>
<evidence type="ECO:0000313" key="3">
    <source>
        <dbReference type="Proteomes" id="UP000005551"/>
    </source>
</evidence>
<comment type="caution">
    <text evidence="2">The sequence shown here is derived from an EMBL/GenBank/DDBJ whole genome shotgun (WGS) entry which is preliminary data.</text>
</comment>
<dbReference type="InterPro" id="IPR021474">
    <property type="entry name" value="DUF3127"/>
</dbReference>